<dbReference type="EMBL" id="CAICTM010000271">
    <property type="protein sequence ID" value="CAB9506598.1"/>
    <property type="molecule type" value="Genomic_DNA"/>
</dbReference>
<gene>
    <name evidence="2" type="ORF">SEMRO_272_G104860.1</name>
</gene>
<dbReference type="OrthoDB" id="48444at2759"/>
<dbReference type="AlphaFoldDB" id="A0A9N8DP79"/>
<accession>A0A9N8DP79</accession>
<keyword evidence="3" id="KW-1185">Reference proteome</keyword>
<comment type="caution">
    <text evidence="2">The sequence shown here is derived from an EMBL/GenBank/DDBJ whole genome shotgun (WGS) entry which is preliminary data.</text>
</comment>
<protein>
    <submittedName>
        <fullName evidence="2">Uncharacterized protein</fullName>
    </submittedName>
</protein>
<sequence>MPIGETRARLTTGSAALRGLCFYLAGNFVYVHWMVFQDWSKDNARYIQEVEVNPPELERINADLFGVSDLAGFPSSNEIESLLEDIKVIPQRSLDDKVVTVLEEYSAFLSNATTITDDDDEATILSAGSQAIERLKLGKLLQSASLSKLSGSELENLFKFSLSELQGMVRDKKRIQWDSVRNILVDPETPFPEKEIVTAEDLHDSLCVLEELPELTMEALDEEDDDDTAVLVDEEEDEEENDNPQDDDEEEDETADLLAQYAQEEDLESMLSSTAALLEDSRKDPTEMCQNFSEVSSSVTKGKKQMEEGFTEANGIIENASQEENERTLAFIDELEQSPNAYDDEEGGSSCPGETSDDDVRELVEAGLNALKRHEDVRPALLNILKQVDPDAAENLILDADFRTEAPLPTKTPVDFRLRALVDSPLLRNFATSVDKLLDIVSGYYDPLDQKIDQLTERLVVESPWSTNEEKNLSSLGGVFVSTVWEWSGQIAIPIPQVLRAFLEKRERGRALLAFLS</sequence>
<evidence type="ECO:0000256" key="1">
    <source>
        <dbReference type="SAM" id="MobiDB-lite"/>
    </source>
</evidence>
<dbReference type="Proteomes" id="UP001153069">
    <property type="component" value="Unassembled WGS sequence"/>
</dbReference>
<name>A0A9N8DP79_9STRA</name>
<reference evidence="2" key="1">
    <citation type="submission" date="2020-06" db="EMBL/GenBank/DDBJ databases">
        <authorList>
            <consortium name="Plant Systems Biology data submission"/>
        </authorList>
    </citation>
    <scope>NUCLEOTIDE SEQUENCE</scope>
    <source>
        <strain evidence="2">D6</strain>
    </source>
</reference>
<feature type="region of interest" description="Disordered" evidence="1">
    <location>
        <begin position="233"/>
        <end position="254"/>
    </location>
</feature>
<proteinExistence type="predicted"/>
<evidence type="ECO:0000313" key="3">
    <source>
        <dbReference type="Proteomes" id="UP001153069"/>
    </source>
</evidence>
<organism evidence="2 3">
    <name type="scientific">Seminavis robusta</name>
    <dbReference type="NCBI Taxonomy" id="568900"/>
    <lineage>
        <taxon>Eukaryota</taxon>
        <taxon>Sar</taxon>
        <taxon>Stramenopiles</taxon>
        <taxon>Ochrophyta</taxon>
        <taxon>Bacillariophyta</taxon>
        <taxon>Bacillariophyceae</taxon>
        <taxon>Bacillariophycidae</taxon>
        <taxon>Naviculales</taxon>
        <taxon>Naviculaceae</taxon>
        <taxon>Seminavis</taxon>
    </lineage>
</organism>
<evidence type="ECO:0000313" key="2">
    <source>
        <dbReference type="EMBL" id="CAB9506598.1"/>
    </source>
</evidence>